<evidence type="ECO:0008006" key="4">
    <source>
        <dbReference type="Google" id="ProtNLM"/>
    </source>
</evidence>
<evidence type="ECO:0000313" key="3">
    <source>
        <dbReference type="Proteomes" id="UP000829196"/>
    </source>
</evidence>
<dbReference type="OrthoDB" id="675927at2759"/>
<comment type="caution">
    <text evidence="2">The sequence shown here is derived from an EMBL/GenBank/DDBJ whole genome shotgun (WGS) entry which is preliminary data.</text>
</comment>
<protein>
    <recommendedName>
        <fullName evidence="4">Retrotransposon gag protein</fullName>
    </recommendedName>
</protein>
<dbReference type="EMBL" id="JAGYWB010000002">
    <property type="protein sequence ID" value="KAI0529195.1"/>
    <property type="molecule type" value="Genomic_DNA"/>
</dbReference>
<evidence type="ECO:0000313" key="2">
    <source>
        <dbReference type="EMBL" id="KAI0529195.1"/>
    </source>
</evidence>
<name>A0A8T3CBR3_DENNO</name>
<reference evidence="2" key="1">
    <citation type="journal article" date="2022" name="Front. Genet.">
        <title>Chromosome-Scale Assembly of the Dendrobium nobile Genome Provides Insights Into the Molecular Mechanism of the Biosynthesis of the Medicinal Active Ingredient of Dendrobium.</title>
        <authorList>
            <person name="Xu Q."/>
            <person name="Niu S.-C."/>
            <person name="Li K.-L."/>
            <person name="Zheng P.-J."/>
            <person name="Zhang X.-J."/>
            <person name="Jia Y."/>
            <person name="Liu Y."/>
            <person name="Niu Y.-X."/>
            <person name="Yu L.-H."/>
            <person name="Chen D.-F."/>
            <person name="Zhang G.-Q."/>
        </authorList>
    </citation>
    <scope>NUCLEOTIDE SEQUENCE</scope>
    <source>
        <tissue evidence="2">Leaf</tissue>
    </source>
</reference>
<dbReference type="AlphaFoldDB" id="A0A8T3CBR3"/>
<feature type="compositionally biased region" description="Pro residues" evidence="1">
    <location>
        <begin position="1"/>
        <end position="15"/>
    </location>
</feature>
<feature type="compositionally biased region" description="Basic and acidic residues" evidence="1">
    <location>
        <begin position="40"/>
        <end position="57"/>
    </location>
</feature>
<feature type="region of interest" description="Disordered" evidence="1">
    <location>
        <begin position="40"/>
        <end position="60"/>
    </location>
</feature>
<evidence type="ECO:0000256" key="1">
    <source>
        <dbReference type="SAM" id="MobiDB-lite"/>
    </source>
</evidence>
<feature type="region of interest" description="Disordered" evidence="1">
    <location>
        <begin position="1"/>
        <end position="23"/>
    </location>
</feature>
<dbReference type="Proteomes" id="UP000829196">
    <property type="component" value="Unassembled WGS sequence"/>
</dbReference>
<sequence>MASQPSVPPPPPPQPAKRQPFQRESVKRILKSLLKKPDFQLLEARRPEDESKKDDPKYCPYQRMLSHPLEDCVVFKDWLEMNYTQGNIIIPKEYLVDPEKASIKTISGNPLNSPYFVEDGWDIALFRALKKSINKYFHLSQQLTTIAQAPTWKVDLDAS</sequence>
<gene>
    <name evidence="2" type="ORF">KFK09_001742</name>
</gene>
<proteinExistence type="predicted"/>
<keyword evidence="3" id="KW-1185">Reference proteome</keyword>
<organism evidence="2 3">
    <name type="scientific">Dendrobium nobile</name>
    <name type="common">Orchid</name>
    <dbReference type="NCBI Taxonomy" id="94219"/>
    <lineage>
        <taxon>Eukaryota</taxon>
        <taxon>Viridiplantae</taxon>
        <taxon>Streptophyta</taxon>
        <taxon>Embryophyta</taxon>
        <taxon>Tracheophyta</taxon>
        <taxon>Spermatophyta</taxon>
        <taxon>Magnoliopsida</taxon>
        <taxon>Liliopsida</taxon>
        <taxon>Asparagales</taxon>
        <taxon>Orchidaceae</taxon>
        <taxon>Epidendroideae</taxon>
        <taxon>Malaxideae</taxon>
        <taxon>Dendrobiinae</taxon>
        <taxon>Dendrobium</taxon>
    </lineage>
</organism>
<accession>A0A8T3CBR3</accession>